<comment type="caution">
    <text evidence="2">The sequence shown here is derived from an EMBL/GenBank/DDBJ whole genome shotgun (WGS) entry which is preliminary data.</text>
</comment>
<dbReference type="RefSeq" id="WP_135530380.1">
    <property type="nucleotide sequence ID" value="NZ_SRKZ01000003.1"/>
</dbReference>
<evidence type="ECO:0000256" key="1">
    <source>
        <dbReference type="SAM" id="Phobius"/>
    </source>
</evidence>
<keyword evidence="1" id="KW-0812">Transmembrane</keyword>
<feature type="transmembrane region" description="Helical" evidence="1">
    <location>
        <begin position="147"/>
        <end position="167"/>
    </location>
</feature>
<gene>
    <name evidence="2" type="ORF">EU557_10275</name>
</gene>
<feature type="transmembrane region" description="Helical" evidence="1">
    <location>
        <begin position="120"/>
        <end position="141"/>
    </location>
</feature>
<keyword evidence="3" id="KW-1185">Reference proteome</keyword>
<keyword evidence="1" id="KW-0472">Membrane</keyword>
<evidence type="ECO:0000313" key="2">
    <source>
        <dbReference type="EMBL" id="TGD80225.1"/>
    </source>
</evidence>
<evidence type="ECO:0000313" key="3">
    <source>
        <dbReference type="Proteomes" id="UP000298284"/>
    </source>
</evidence>
<protein>
    <submittedName>
        <fullName evidence="2">Uncharacterized protein</fullName>
    </submittedName>
</protein>
<organism evidence="2 3">
    <name type="scientific">Hymenobacter wooponensis</name>
    <dbReference type="NCBI Taxonomy" id="1525360"/>
    <lineage>
        <taxon>Bacteria</taxon>
        <taxon>Pseudomonadati</taxon>
        <taxon>Bacteroidota</taxon>
        <taxon>Cytophagia</taxon>
        <taxon>Cytophagales</taxon>
        <taxon>Hymenobacteraceae</taxon>
        <taxon>Hymenobacter</taxon>
    </lineage>
</organism>
<sequence length="221" mass="24526">MNAHHLGIDHEELSLSIIPRVEESFGISFQSADLADVYTFGQLCAAVQTKLAGQVTADCTSQQAFYKARQVVQKHTSVKYITPNTALTDILPAGLQRRQIVAAMEQELHMKLDILTMSPGLIGACCLALLTSLACLFFYPLLGFTGMAFAIAGLHLAGRLGTTLRIYTMRELAECMSTRYYRTSRRNPQSVNLREIVGTMRHLFNKEYSIALHELTPDAII</sequence>
<reference evidence="2 3" key="1">
    <citation type="submission" date="2019-04" db="EMBL/GenBank/DDBJ databases">
        <authorList>
            <person name="Feng G."/>
            <person name="Zhang J."/>
            <person name="Zhu H."/>
        </authorList>
    </citation>
    <scope>NUCLEOTIDE SEQUENCE [LARGE SCALE GENOMIC DNA]</scope>
    <source>
        <strain evidence="2 3">JCM 19491</strain>
    </source>
</reference>
<proteinExistence type="predicted"/>
<dbReference type="EMBL" id="SRKZ01000003">
    <property type="protein sequence ID" value="TGD80225.1"/>
    <property type="molecule type" value="Genomic_DNA"/>
</dbReference>
<dbReference type="Proteomes" id="UP000298284">
    <property type="component" value="Unassembled WGS sequence"/>
</dbReference>
<dbReference type="OrthoDB" id="668798at2"/>
<name>A0A4Z0MM15_9BACT</name>
<accession>A0A4Z0MM15</accession>
<keyword evidence="1" id="KW-1133">Transmembrane helix</keyword>
<dbReference type="AlphaFoldDB" id="A0A4Z0MM15"/>